<accession>A0A3B0ARS7</accession>
<sequence>MPARRTPLVLTATALAALAVPLAAGCSTAQKAVDCARLGIEISNDVDDLQRSVTDTATDTDNAGKILDNLERDTKKLKDKSSNVDVGKALDHLQKAVGNVRDSLRDDKTPDLTPLTDAAGELSKVCTSK</sequence>
<proteinExistence type="predicted"/>
<feature type="signal peptide" evidence="1">
    <location>
        <begin position="1"/>
        <end position="32"/>
    </location>
</feature>
<keyword evidence="1" id="KW-0732">Signal</keyword>
<evidence type="ECO:0008006" key="4">
    <source>
        <dbReference type="Google" id="ProtNLM"/>
    </source>
</evidence>
<dbReference type="EMBL" id="RBAM01000019">
    <property type="protein sequence ID" value="RKN62954.1"/>
    <property type="molecule type" value="Genomic_DNA"/>
</dbReference>
<reference evidence="2 3" key="1">
    <citation type="journal article" date="2015" name="Antonie Van Leeuwenhoek">
        <title>Streptomyces klenkii sp. nov., isolated from deep marine sediment.</title>
        <authorList>
            <person name="Veyisoglu A."/>
            <person name="Sahin N."/>
        </authorList>
    </citation>
    <scope>NUCLEOTIDE SEQUENCE [LARGE SCALE GENOMIC DNA]</scope>
    <source>
        <strain evidence="2 3">KCTC 29202</strain>
    </source>
</reference>
<dbReference type="Proteomes" id="UP000270343">
    <property type="component" value="Unassembled WGS sequence"/>
</dbReference>
<dbReference type="RefSeq" id="WP_120758855.1">
    <property type="nucleotide sequence ID" value="NZ_JBFADQ010000086.1"/>
</dbReference>
<protein>
    <recommendedName>
        <fullName evidence="4">Secreted protein</fullName>
    </recommendedName>
</protein>
<comment type="caution">
    <text evidence="2">The sequence shown here is derived from an EMBL/GenBank/DDBJ whole genome shotgun (WGS) entry which is preliminary data.</text>
</comment>
<organism evidence="2 3">
    <name type="scientific">Streptomyces klenkii</name>
    <dbReference type="NCBI Taxonomy" id="1420899"/>
    <lineage>
        <taxon>Bacteria</taxon>
        <taxon>Bacillati</taxon>
        <taxon>Actinomycetota</taxon>
        <taxon>Actinomycetes</taxon>
        <taxon>Kitasatosporales</taxon>
        <taxon>Streptomycetaceae</taxon>
        <taxon>Streptomyces</taxon>
    </lineage>
</organism>
<feature type="chain" id="PRO_5039254712" description="Secreted protein" evidence="1">
    <location>
        <begin position="33"/>
        <end position="129"/>
    </location>
</feature>
<name>A0A3B0ARS7_9ACTN</name>
<evidence type="ECO:0000313" key="3">
    <source>
        <dbReference type="Proteomes" id="UP000270343"/>
    </source>
</evidence>
<evidence type="ECO:0000256" key="1">
    <source>
        <dbReference type="SAM" id="SignalP"/>
    </source>
</evidence>
<keyword evidence="3" id="KW-1185">Reference proteome</keyword>
<dbReference type="PROSITE" id="PS51257">
    <property type="entry name" value="PROKAR_LIPOPROTEIN"/>
    <property type="match status" value="1"/>
</dbReference>
<evidence type="ECO:0000313" key="2">
    <source>
        <dbReference type="EMBL" id="RKN62954.1"/>
    </source>
</evidence>
<dbReference type="AlphaFoldDB" id="A0A3B0ARS7"/>
<dbReference type="OrthoDB" id="3870331at2"/>
<gene>
    <name evidence="2" type="ORF">D7231_30545</name>
</gene>